<gene>
    <name evidence="2" type="ORF">Q9L58_002086</name>
</gene>
<sequence length="466" mass="52626">MFTNWATIVAQPRPGETAPPPIKAPTPFNGPKVFPRYTSVPDPSKPSFIPPADEKSFYSFIQRIKKATDADTDHLDALGVSVEYDVPVENMLPEGNWFPEEGDKTFTERERELLIANADAFEVLARRNREIKLGHMYRFFQTMELVNPYYSTRLKSPSGQDNEESGPENGKAEEMESGLGGAAEVTQQLGSGLGGEDGKKEKPEKFGMPERFREELVKNFIEPICWGYGVRVYSPRAPPKVALQKSRFLVHLTNYVYLTPKLPAEARAGLIEGPVMGIQVRHETRFPSAAYMAAREKKKLIASGKLELEESSVDKMDIDDREDGEDTVLADDVIGTAREIAATISIAQDRRKGPRPDRPEGKTEKKIRFRAIGKGEKWRDDIFIMTALHHHVSISHISVSQPYLRFLETGKMPNFEHEFFKNDEGWDKLKVQKTQFWDLLDPKERVEAARAICGVLGWLSRGEAKT</sequence>
<comment type="caution">
    <text evidence="2">The sequence shown here is derived from an EMBL/GenBank/DDBJ whole genome shotgun (WGS) entry which is preliminary data.</text>
</comment>
<name>A0ABR3GSF1_9PEZI</name>
<organism evidence="2 3">
    <name type="scientific">Discina gigas</name>
    <dbReference type="NCBI Taxonomy" id="1032678"/>
    <lineage>
        <taxon>Eukaryota</taxon>
        <taxon>Fungi</taxon>
        <taxon>Dikarya</taxon>
        <taxon>Ascomycota</taxon>
        <taxon>Pezizomycotina</taxon>
        <taxon>Pezizomycetes</taxon>
        <taxon>Pezizales</taxon>
        <taxon>Discinaceae</taxon>
        <taxon>Discina</taxon>
    </lineage>
</organism>
<keyword evidence="3" id="KW-1185">Reference proteome</keyword>
<dbReference type="Proteomes" id="UP001447188">
    <property type="component" value="Unassembled WGS sequence"/>
</dbReference>
<reference evidence="2 3" key="1">
    <citation type="submission" date="2024-02" db="EMBL/GenBank/DDBJ databases">
        <title>Discinaceae phylogenomics.</title>
        <authorList>
            <person name="Dirks A.C."/>
            <person name="James T.Y."/>
        </authorList>
    </citation>
    <scope>NUCLEOTIDE SEQUENCE [LARGE SCALE GENOMIC DNA]</scope>
    <source>
        <strain evidence="2 3">ACD0624</strain>
    </source>
</reference>
<evidence type="ECO:0000313" key="2">
    <source>
        <dbReference type="EMBL" id="KAL0638855.1"/>
    </source>
</evidence>
<evidence type="ECO:0000313" key="3">
    <source>
        <dbReference type="Proteomes" id="UP001447188"/>
    </source>
</evidence>
<proteinExistence type="predicted"/>
<accession>A0ABR3GSF1</accession>
<protein>
    <submittedName>
        <fullName evidence="2">Uncharacterized protein</fullName>
    </submittedName>
</protein>
<dbReference type="EMBL" id="JBBBZM010000017">
    <property type="protein sequence ID" value="KAL0638855.1"/>
    <property type="molecule type" value="Genomic_DNA"/>
</dbReference>
<evidence type="ECO:0000256" key="1">
    <source>
        <dbReference type="SAM" id="MobiDB-lite"/>
    </source>
</evidence>
<feature type="region of interest" description="Disordered" evidence="1">
    <location>
        <begin position="152"/>
        <end position="179"/>
    </location>
</feature>